<keyword evidence="3" id="KW-0808">Transferase</keyword>
<dbReference type="PANTHER" id="PTHR43775:SF37">
    <property type="entry name" value="SI:DKEY-61P9.11"/>
    <property type="match status" value="1"/>
</dbReference>
<dbReference type="SUPFAM" id="SSF53901">
    <property type="entry name" value="Thiolase-like"/>
    <property type="match status" value="1"/>
</dbReference>
<keyword evidence="2" id="KW-0597">Phosphoprotein</keyword>
<evidence type="ECO:0000256" key="3">
    <source>
        <dbReference type="RuleBase" id="RU003694"/>
    </source>
</evidence>
<dbReference type="GO" id="GO:0004312">
    <property type="term" value="F:fatty acid synthase activity"/>
    <property type="evidence" value="ECO:0007669"/>
    <property type="project" value="TreeGrafter"/>
</dbReference>
<feature type="domain" description="Ketosynthase family 3 (KS3)" evidence="4">
    <location>
        <begin position="345"/>
        <end position="785"/>
    </location>
</feature>
<dbReference type="InterPro" id="IPR030834">
    <property type="entry name" value="PKS_assoc_dom"/>
</dbReference>
<dbReference type="CDD" id="cd00833">
    <property type="entry name" value="PKS"/>
    <property type="match status" value="1"/>
</dbReference>
<dbReference type="InterPro" id="IPR016039">
    <property type="entry name" value="Thiolase-like"/>
</dbReference>
<dbReference type="Pfam" id="PF00109">
    <property type="entry name" value="ketoacyl-synt"/>
    <property type="match status" value="2"/>
</dbReference>
<evidence type="ECO:0000313" key="5">
    <source>
        <dbReference type="EMBL" id="AQS99254.1"/>
    </source>
</evidence>
<comment type="similarity">
    <text evidence="3">Belongs to the thiolase-like superfamily. Beta-ketoacyl-ACP synthases family.</text>
</comment>
<dbReference type="EMBL" id="KX395836">
    <property type="protein sequence ID" value="AQS99254.1"/>
    <property type="molecule type" value="Transcribed_RNA"/>
</dbReference>
<protein>
    <submittedName>
        <fullName evidence="5">Type I polyketide synthase</fullName>
    </submittedName>
</protein>
<dbReference type="InterPro" id="IPR014031">
    <property type="entry name" value="Ketoacyl_synth_C"/>
</dbReference>
<dbReference type="Pfam" id="PF02801">
    <property type="entry name" value="Ketoacyl-synt_C"/>
    <property type="match status" value="1"/>
</dbReference>
<dbReference type="AlphaFoldDB" id="A0A1S6K7Y2"/>
<dbReference type="InterPro" id="IPR020841">
    <property type="entry name" value="PKS_Beta-ketoAc_synthase_dom"/>
</dbReference>
<sequence>MDMDEWSGEDPSWYMKEKADRILMPLEGKLVEIHSLPEKLEPNEGTLAADPSAKPRDLNGMHGRCIKWDEAESLYVVHTFDGSIVGVAEEYLMEMEPMDPEEGGFDVVWPVSGGMSYAVFGGMVTECLVRKGYCVVQMFTTKAVREAAVEEARSKPPFEKMKLEYEIGYLGNENMTQCATLEEDAPDKLLVEALDFCDRELTNMGMLLTPTCAGVFGFEPYSRSGAFVRTPYTALEQRPQELQDHDFYEKNVEQFLAWIMRRRLSLIYLVENEGGGFELYPKEHLKMEPVRLPLQRSRMIVFRHDLMGYSYQPQGDSLALQTWLMDSPKQINFFQLSSPPGIQGIERVQLVAGTERFPANCEGCKMTFNMFSLGTDALTEVPFMRFDKDLYALEDRDAILWGKAYIMHGSFVSNDVLIGFDNRFFGISEEEAEAMAPSQRWVLEVGYETLFKAGWTKQTLLGQRIGTFMGDSCGEWNQVYWKQDKYVTSCNLNAVTCTRLASCLNLTGPNVSVDTACSASLVAANSAAHMMRRFTYRKQDQLPLTYQRPENELNYAVCMGILAMVHPAGWIGECAATMLSFRGRCFTFDSSADGFIRGEGCCSAYLRSNHDDHVEDPSERPLAQIMGSCVNQDGRSASLTAPHGPSQQECIRQSLREANLKPAEVMLGECHGTGTALGDPIEVGANKGVMFGNRDVPMMHCTAKSHVGHEEANAGTCGLLKVMLMLNAGVSTPNPHLRSLNPHLDVHHYPILFVNELACTQLQNQCFGVSSFGFGGTNSRADCWAETEKGHFKHGTATVLNKNESYYWIGKIMQNVGTEKEFEGFLYEKSGH</sequence>
<dbReference type="PROSITE" id="PS52004">
    <property type="entry name" value="KS3_2"/>
    <property type="match status" value="1"/>
</dbReference>
<dbReference type="Gene3D" id="3.40.47.10">
    <property type="match status" value="1"/>
</dbReference>
<proteinExistence type="inferred from homology"/>
<dbReference type="SMART" id="SM00825">
    <property type="entry name" value="PKS_KS"/>
    <property type="match status" value="1"/>
</dbReference>
<accession>A0A1S6K7Y2</accession>
<name>A0A1S6K7Y2_9DINO</name>
<reference evidence="5" key="1">
    <citation type="journal article" date="2017" name="J. Eukaryot. Microbiol.">
        <title>Role of Modular Polyketide Synthases in the Production of Polyether Ladder Compounds in Ciguatoxin-producing Gambierdiscus polynesiensis and G.excentricus (Dinophyceae).</title>
        <authorList>
            <person name="Kohli G.S."/>
            <person name="Campbell K."/>
            <person name="John U."/>
            <person name="Smith K.F."/>
            <person name="Fraga S."/>
            <person name="Rhodes L.L."/>
            <person name="Murray S.A."/>
        </authorList>
    </citation>
    <scope>NUCLEOTIDE SEQUENCE</scope>
    <source>
        <strain evidence="5">Contig_22381</strain>
    </source>
</reference>
<evidence type="ECO:0000259" key="4">
    <source>
        <dbReference type="PROSITE" id="PS52004"/>
    </source>
</evidence>
<dbReference type="PANTHER" id="PTHR43775">
    <property type="entry name" value="FATTY ACID SYNTHASE"/>
    <property type="match status" value="1"/>
</dbReference>
<evidence type="ECO:0000256" key="2">
    <source>
        <dbReference type="ARBA" id="ARBA00022553"/>
    </source>
</evidence>
<dbReference type="InterPro" id="IPR014030">
    <property type="entry name" value="Ketoacyl_synth_N"/>
</dbReference>
<dbReference type="GO" id="GO:0006633">
    <property type="term" value="P:fatty acid biosynthetic process"/>
    <property type="evidence" value="ECO:0007669"/>
    <property type="project" value="TreeGrafter"/>
</dbReference>
<keyword evidence="1" id="KW-0596">Phosphopantetheine</keyword>
<dbReference type="InterPro" id="IPR050091">
    <property type="entry name" value="PKS_NRPS_Biosynth_Enz"/>
</dbReference>
<dbReference type="NCBIfam" id="TIGR04556">
    <property type="entry name" value="PKS_assoc"/>
    <property type="match status" value="1"/>
</dbReference>
<organism evidence="5">
    <name type="scientific">Gambierdiscus excentricus</name>
    <dbReference type="NCBI Taxonomy" id="986170"/>
    <lineage>
        <taxon>Eukaryota</taxon>
        <taxon>Sar</taxon>
        <taxon>Alveolata</taxon>
        <taxon>Dinophyceae</taxon>
        <taxon>Gonyaulacales</taxon>
        <taxon>Pyrocystaceae</taxon>
        <taxon>Gambierdiscus</taxon>
    </lineage>
</organism>
<evidence type="ECO:0000256" key="1">
    <source>
        <dbReference type="ARBA" id="ARBA00022450"/>
    </source>
</evidence>